<organism evidence="1 2">
    <name type="scientific">Corynebacterium phage Poushou</name>
    <dbReference type="NCBI Taxonomy" id="2015851"/>
    <lineage>
        <taxon>Viruses</taxon>
        <taxon>Duplodnaviria</taxon>
        <taxon>Heunggongvirae</taxon>
        <taxon>Uroviricota</taxon>
        <taxon>Caudoviricetes</taxon>
        <taxon>Poushouvirus</taxon>
        <taxon>Poushouvirus Poushou</taxon>
    </lineage>
</organism>
<evidence type="ECO:0000313" key="1">
    <source>
        <dbReference type="EMBL" id="ASJ79009.1"/>
    </source>
</evidence>
<dbReference type="Proteomes" id="UP000226097">
    <property type="component" value="Segment"/>
</dbReference>
<accession>A0A220NQU5</accession>
<keyword evidence="2" id="KW-1185">Reference proteome</keyword>
<dbReference type="KEGG" id="vg:40104376"/>
<sequence>MGKQPELPRPSVGDLLRHRTDGRLAEVVREDADGIDLTIVEPADEDSTSGIFAPTWHKSWEPIEVHASIDALDLGAWIGFKVWSNGQGHSHKDYGYHELLDVWIEEDKYGYEHVIGTIQMHQGQARHEFPKGAFLMGVPIDEVEVNDLGGGYIIYDIRGRPRKNLEKRAKKLPAFPTVKKGEQEWYALFAV</sequence>
<proteinExistence type="predicted"/>
<name>A0A220NQU5_9CAUD</name>
<protein>
    <submittedName>
        <fullName evidence="1">Uncharacterized protein</fullName>
    </submittedName>
</protein>
<dbReference type="EMBL" id="MF197383">
    <property type="protein sequence ID" value="ASJ79009.1"/>
    <property type="molecule type" value="Genomic_DNA"/>
</dbReference>
<dbReference type="GeneID" id="40104376"/>
<reference evidence="1" key="1">
    <citation type="submission" date="2017-06" db="EMBL/GenBank/DDBJ databases">
        <authorList>
            <person name="Guerrero Bustamante C.A."/>
            <person name="Bowman C.A."/>
            <person name="Russell D.A."/>
            <person name="Pope W.A."/>
            <person name="Jacobs-Sera D."/>
            <person name="Hatfull G.F."/>
        </authorList>
    </citation>
    <scope>NUCLEOTIDE SEQUENCE [LARGE SCALE GENOMIC DNA]</scope>
</reference>
<dbReference type="RefSeq" id="YP_009626562.1">
    <property type="nucleotide sequence ID" value="NC_042139.2"/>
</dbReference>
<gene>
    <name evidence="1" type="primary">50</name>
    <name evidence="1" type="ORF">PBI_POUSHOU_50</name>
</gene>
<evidence type="ECO:0000313" key="2">
    <source>
        <dbReference type="Proteomes" id="UP000226097"/>
    </source>
</evidence>